<proteinExistence type="predicted"/>
<dbReference type="Gene3D" id="3.20.20.370">
    <property type="entry name" value="Glycoside hydrolase/deacetylase"/>
    <property type="match status" value="1"/>
</dbReference>
<dbReference type="PANTHER" id="PTHR34216">
    <property type="match status" value="1"/>
</dbReference>
<feature type="domain" description="NodB homology" evidence="2">
    <location>
        <begin position="139"/>
        <end position="267"/>
    </location>
</feature>
<dbReference type="PANTHER" id="PTHR34216:SF11">
    <property type="entry name" value="CHITOOLIGOSACCHARIDE DEACETYLASE"/>
    <property type="match status" value="1"/>
</dbReference>
<evidence type="ECO:0000313" key="3">
    <source>
        <dbReference type="EMBL" id="SFJ47807.1"/>
    </source>
</evidence>
<dbReference type="SUPFAM" id="SSF88713">
    <property type="entry name" value="Glycoside hydrolase/deacetylase"/>
    <property type="match status" value="1"/>
</dbReference>
<evidence type="ECO:0000256" key="1">
    <source>
        <dbReference type="ARBA" id="ARBA00022729"/>
    </source>
</evidence>
<dbReference type="EMBL" id="FOQY01000009">
    <property type="protein sequence ID" value="SFJ47807.1"/>
    <property type="molecule type" value="Genomic_DNA"/>
</dbReference>
<evidence type="ECO:0000259" key="2">
    <source>
        <dbReference type="Pfam" id="PF01522"/>
    </source>
</evidence>
<dbReference type="InterPro" id="IPR002509">
    <property type="entry name" value="NODB_dom"/>
</dbReference>
<keyword evidence="4" id="KW-1185">Reference proteome</keyword>
<dbReference type="GO" id="GO:0005975">
    <property type="term" value="P:carbohydrate metabolic process"/>
    <property type="evidence" value="ECO:0007669"/>
    <property type="project" value="InterPro"/>
</dbReference>
<dbReference type="AlphaFoldDB" id="A0A1I3RR91"/>
<protein>
    <submittedName>
        <fullName evidence="3">Polysaccharide deacetylase</fullName>
    </submittedName>
</protein>
<organism evidence="3 4">
    <name type="scientific">Streptosporangium canum</name>
    <dbReference type="NCBI Taxonomy" id="324952"/>
    <lineage>
        <taxon>Bacteria</taxon>
        <taxon>Bacillati</taxon>
        <taxon>Actinomycetota</taxon>
        <taxon>Actinomycetes</taxon>
        <taxon>Streptosporangiales</taxon>
        <taxon>Streptosporangiaceae</taxon>
        <taxon>Streptosporangium</taxon>
    </lineage>
</organism>
<reference evidence="4" key="1">
    <citation type="submission" date="2016-10" db="EMBL/GenBank/DDBJ databases">
        <authorList>
            <person name="Varghese N."/>
            <person name="Submissions S."/>
        </authorList>
    </citation>
    <scope>NUCLEOTIDE SEQUENCE [LARGE SCALE GENOMIC DNA]</scope>
    <source>
        <strain evidence="4">CGMCC 4.2126</strain>
    </source>
</reference>
<gene>
    <name evidence="3" type="ORF">SAMN05216275_109110</name>
</gene>
<dbReference type="InterPro" id="IPR011330">
    <property type="entry name" value="Glyco_hydro/deAcase_b/a-brl"/>
</dbReference>
<dbReference type="GO" id="GO:0016810">
    <property type="term" value="F:hydrolase activity, acting on carbon-nitrogen (but not peptide) bonds"/>
    <property type="evidence" value="ECO:0007669"/>
    <property type="project" value="InterPro"/>
</dbReference>
<evidence type="ECO:0000313" key="4">
    <source>
        <dbReference type="Proteomes" id="UP000199111"/>
    </source>
</evidence>
<accession>A0A1I3RR91</accession>
<dbReference type="InterPro" id="IPR051398">
    <property type="entry name" value="Polysacch_Deacetylase"/>
</dbReference>
<name>A0A1I3RR91_9ACTN</name>
<dbReference type="Pfam" id="PF01522">
    <property type="entry name" value="Polysacc_deac_1"/>
    <property type="match status" value="1"/>
</dbReference>
<sequence>MTSISSVRWGDSMGLLRVGRVGVAVAAAGAVLVGCMPWQGEEPQDKKDAGVAAAAKASAAAAGQAALLKTRLATAAKVHANELGQIPVLMYHRVVDKPATQDDRTPQQFRTELERLAREDYVPITAAEYVTGRIDIPAGRHPVVLTFDDSSPSQFDLDGMGAPKPQTAVAILQEVAQRHPGFRPVATFYVTRDMFGKTTPEEQAQMLMWLRDKGFDIGNHTRDHQSLRGKPEKQVSSEVAAGHELITKLLNTNPVTLALPYGNQPTKKEWGRKGAAGDVSYDYGGVFLAGYTPALSPFNKKFDPDGIPRIRSMDKTGDCVKFCSTAWLDWLKANGDERYTSDGDAKTVAFPKFKTPFVVKRYTDRVLAY</sequence>
<dbReference type="Proteomes" id="UP000199111">
    <property type="component" value="Unassembled WGS sequence"/>
</dbReference>
<keyword evidence="1" id="KW-0732">Signal</keyword>